<organism evidence="3 4">
    <name type="scientific">Stenotrophomonas ginsengisoli</name>
    <dbReference type="NCBI Taxonomy" id="336566"/>
    <lineage>
        <taxon>Bacteria</taxon>
        <taxon>Pseudomonadati</taxon>
        <taxon>Pseudomonadota</taxon>
        <taxon>Gammaproteobacteria</taxon>
        <taxon>Lysobacterales</taxon>
        <taxon>Lysobacteraceae</taxon>
        <taxon>Stenotrophomonas</taxon>
    </lineage>
</organism>
<proteinExistence type="predicted"/>
<dbReference type="GO" id="GO:0000156">
    <property type="term" value="F:phosphorelay response regulator activity"/>
    <property type="evidence" value="ECO:0007669"/>
    <property type="project" value="InterPro"/>
</dbReference>
<dbReference type="EMBL" id="LDJM01000024">
    <property type="protein sequence ID" value="KRG76264.1"/>
    <property type="molecule type" value="Genomic_DNA"/>
</dbReference>
<accession>A0A0R0DG19</accession>
<dbReference type="OrthoDB" id="9793421at2"/>
<dbReference type="AlphaFoldDB" id="A0A0R0DG19"/>
<dbReference type="Gene3D" id="3.40.50.180">
    <property type="entry name" value="Methylesterase CheB, C-terminal domain"/>
    <property type="match status" value="1"/>
</dbReference>
<evidence type="ECO:0000313" key="3">
    <source>
        <dbReference type="EMBL" id="KRG76264.1"/>
    </source>
</evidence>
<protein>
    <recommendedName>
        <fullName evidence="2">CheB-type methylesterase domain-containing protein</fullName>
    </recommendedName>
</protein>
<dbReference type="GO" id="GO:0005737">
    <property type="term" value="C:cytoplasm"/>
    <property type="evidence" value="ECO:0007669"/>
    <property type="project" value="InterPro"/>
</dbReference>
<gene>
    <name evidence="3" type="ORF">ABB30_09975</name>
</gene>
<dbReference type="InterPro" id="IPR035909">
    <property type="entry name" value="CheB_C"/>
</dbReference>
<dbReference type="RefSeq" id="WP_083489807.1">
    <property type="nucleotide sequence ID" value="NZ_LDJM01000024.1"/>
</dbReference>
<feature type="region of interest" description="Disordered" evidence="1">
    <location>
        <begin position="115"/>
        <end position="141"/>
    </location>
</feature>
<dbReference type="InterPro" id="IPR000673">
    <property type="entry name" value="Sig_transdc_resp-reg_Me-estase"/>
</dbReference>
<sequence length="511" mass="52356">MPANDLNATVVLLANPGAARDKLRQAVLNAGGNIVLETEPGQADAGQVLAANPAAVVIALDASTDQALDRLEPVLDQAGVMVLLEEAELAAHREGWDAQRWERHLAAKLQGHGNVLPPGAEDEQLLHPQPGKPATPAQGHADATLHPHLAQAEAFAPAVPNDALQLQADVDTPVLVDGQWASVDTDTALSVGDDSLDLSFEPVAAETAFNSFESADYQPPAVADVVAPSLEELFASAPAVSAPAAEPAAVMPPPLPPLPSAPAEPVLPAVETTVEATAAPATLDKWALVDFDSSAPAPAPVPAPAEPALQWDLSSLSLIDLDSEDGQEGDAVPADQTATSVALVMAGIGGPDAIRRLLAQLPAEGMPGAVLIQLRLDGGRYANLVAQLQRVSAAPVLLAEAGKTLQAGHVYVVSDEITLGNGQPLRFDTLAPMASMLADVPADGGVVLMLSGADAEQVDAVLRLAERGAWVAGQSGEGCYDPAAASALAVAGMPIGEPAWLARELLARWGL</sequence>
<evidence type="ECO:0000313" key="4">
    <source>
        <dbReference type="Proteomes" id="UP000050956"/>
    </source>
</evidence>
<dbReference type="SUPFAM" id="SSF52738">
    <property type="entry name" value="Methylesterase CheB, C-terminal domain"/>
    <property type="match status" value="1"/>
</dbReference>
<dbReference type="GO" id="GO:0008984">
    <property type="term" value="F:protein-glutamate methylesterase activity"/>
    <property type="evidence" value="ECO:0007669"/>
    <property type="project" value="InterPro"/>
</dbReference>
<evidence type="ECO:0000259" key="2">
    <source>
        <dbReference type="Pfam" id="PF01339"/>
    </source>
</evidence>
<keyword evidence="4" id="KW-1185">Reference proteome</keyword>
<dbReference type="STRING" id="336566.ABB30_09975"/>
<evidence type="ECO:0000256" key="1">
    <source>
        <dbReference type="SAM" id="MobiDB-lite"/>
    </source>
</evidence>
<dbReference type="PATRIC" id="fig|336566.3.peg.1412"/>
<comment type="caution">
    <text evidence="3">The sequence shown here is derived from an EMBL/GenBank/DDBJ whole genome shotgun (WGS) entry which is preliminary data.</text>
</comment>
<dbReference type="Proteomes" id="UP000050956">
    <property type="component" value="Unassembled WGS sequence"/>
</dbReference>
<dbReference type="Pfam" id="PF01339">
    <property type="entry name" value="CheB_methylest"/>
    <property type="match status" value="1"/>
</dbReference>
<feature type="domain" description="CheB-type methylesterase" evidence="2">
    <location>
        <begin position="344"/>
        <end position="481"/>
    </location>
</feature>
<name>A0A0R0DG19_9GAMM</name>
<reference evidence="3 4" key="1">
    <citation type="submission" date="2015-05" db="EMBL/GenBank/DDBJ databases">
        <title>Genome sequencing and analysis of members of genus Stenotrophomonas.</title>
        <authorList>
            <person name="Patil P.P."/>
            <person name="Midha S."/>
            <person name="Patil P.B."/>
        </authorList>
    </citation>
    <scope>NUCLEOTIDE SEQUENCE [LARGE SCALE GENOMIC DNA]</scope>
    <source>
        <strain evidence="3 4">DSM 24757</strain>
    </source>
</reference>
<dbReference type="GO" id="GO:0006935">
    <property type="term" value="P:chemotaxis"/>
    <property type="evidence" value="ECO:0007669"/>
    <property type="project" value="InterPro"/>
</dbReference>